<comment type="caution">
    <text evidence="1">The sequence shown here is derived from an EMBL/GenBank/DDBJ whole genome shotgun (WGS) entry which is preliminary data.</text>
</comment>
<evidence type="ECO:0000313" key="2">
    <source>
        <dbReference type="Proteomes" id="UP000499080"/>
    </source>
</evidence>
<organism evidence="1 2">
    <name type="scientific">Araneus ventricosus</name>
    <name type="common">Orbweaver spider</name>
    <name type="synonym">Epeira ventricosa</name>
    <dbReference type="NCBI Taxonomy" id="182803"/>
    <lineage>
        <taxon>Eukaryota</taxon>
        <taxon>Metazoa</taxon>
        <taxon>Ecdysozoa</taxon>
        <taxon>Arthropoda</taxon>
        <taxon>Chelicerata</taxon>
        <taxon>Arachnida</taxon>
        <taxon>Araneae</taxon>
        <taxon>Araneomorphae</taxon>
        <taxon>Entelegynae</taxon>
        <taxon>Araneoidea</taxon>
        <taxon>Araneidae</taxon>
        <taxon>Araneus</taxon>
    </lineage>
</organism>
<dbReference type="Proteomes" id="UP000499080">
    <property type="component" value="Unassembled WGS sequence"/>
</dbReference>
<keyword evidence="2" id="KW-1185">Reference proteome</keyword>
<protein>
    <submittedName>
        <fullName evidence="1">Uncharacterized protein</fullName>
    </submittedName>
</protein>
<sequence>MASSGPYSCLVLMKHPWRKQFLACPVLSLVPAVSLESHSAPCVSTSIFTHNALSFHSALVPAALVSMVPLSPQCSFVSPSRPFMPLCVSHSSSLCLQGALLFHSALCVSTAFVSSVIPLAHLGMEVPIVILPTNDTNGWCTPLTGLQGYICV</sequence>
<dbReference type="AlphaFoldDB" id="A0A4Y2GLR0"/>
<reference evidence="1 2" key="1">
    <citation type="journal article" date="2019" name="Sci. Rep.">
        <title>Orb-weaving spider Araneus ventricosus genome elucidates the spidroin gene catalogue.</title>
        <authorList>
            <person name="Kono N."/>
            <person name="Nakamura H."/>
            <person name="Ohtoshi R."/>
            <person name="Moran D.A.P."/>
            <person name="Shinohara A."/>
            <person name="Yoshida Y."/>
            <person name="Fujiwara M."/>
            <person name="Mori M."/>
            <person name="Tomita M."/>
            <person name="Arakawa K."/>
        </authorList>
    </citation>
    <scope>NUCLEOTIDE SEQUENCE [LARGE SCALE GENOMIC DNA]</scope>
</reference>
<gene>
    <name evidence="1" type="ORF">AVEN_198034_1</name>
</gene>
<name>A0A4Y2GLR0_ARAVE</name>
<dbReference type="EMBL" id="BGPR01001462">
    <property type="protein sequence ID" value="GBM54513.1"/>
    <property type="molecule type" value="Genomic_DNA"/>
</dbReference>
<accession>A0A4Y2GLR0</accession>
<proteinExistence type="predicted"/>
<evidence type="ECO:0000313" key="1">
    <source>
        <dbReference type="EMBL" id="GBM54513.1"/>
    </source>
</evidence>